<dbReference type="InterPro" id="IPR029071">
    <property type="entry name" value="Ubiquitin-like_domsf"/>
</dbReference>
<dbReference type="PROSITE" id="PS50088">
    <property type="entry name" value="ANK_REPEAT"/>
    <property type="match status" value="1"/>
</dbReference>
<dbReference type="SMART" id="SM00248">
    <property type="entry name" value="ANK"/>
    <property type="match status" value="1"/>
</dbReference>
<dbReference type="SUPFAM" id="SSF54236">
    <property type="entry name" value="Ubiquitin-like"/>
    <property type="match status" value="1"/>
</dbReference>
<dbReference type="Pfam" id="PF00023">
    <property type="entry name" value="Ank"/>
    <property type="match status" value="1"/>
</dbReference>
<dbReference type="PROSITE" id="PS50297">
    <property type="entry name" value="ANK_REP_REGION"/>
    <property type="match status" value="1"/>
</dbReference>
<dbReference type="Gene3D" id="1.25.40.20">
    <property type="entry name" value="Ankyrin repeat-containing domain"/>
    <property type="match status" value="1"/>
</dbReference>
<evidence type="ECO:0000313" key="3">
    <source>
        <dbReference type="Proteomes" id="UP001642484"/>
    </source>
</evidence>
<evidence type="ECO:0000256" key="1">
    <source>
        <dbReference type="PROSITE-ProRule" id="PRU00023"/>
    </source>
</evidence>
<gene>
    <name evidence="2" type="ORF">CCMP2556_LOCUS52476</name>
</gene>
<name>A0ABP0SLW3_9DINO</name>
<protein>
    <submittedName>
        <fullName evidence="2">Uncharacterized protein</fullName>
    </submittedName>
</protein>
<dbReference type="Proteomes" id="UP001642484">
    <property type="component" value="Unassembled WGS sequence"/>
</dbReference>
<reference evidence="2 3" key="1">
    <citation type="submission" date="2024-02" db="EMBL/GenBank/DDBJ databases">
        <authorList>
            <person name="Chen Y."/>
            <person name="Shah S."/>
            <person name="Dougan E. K."/>
            <person name="Thang M."/>
            <person name="Chan C."/>
        </authorList>
    </citation>
    <scope>NUCLEOTIDE SEQUENCE [LARGE SCALE GENOMIC DNA]</scope>
</reference>
<organism evidence="2 3">
    <name type="scientific">Durusdinium trenchii</name>
    <dbReference type="NCBI Taxonomy" id="1381693"/>
    <lineage>
        <taxon>Eukaryota</taxon>
        <taxon>Sar</taxon>
        <taxon>Alveolata</taxon>
        <taxon>Dinophyceae</taxon>
        <taxon>Suessiales</taxon>
        <taxon>Symbiodiniaceae</taxon>
        <taxon>Durusdinium</taxon>
    </lineage>
</organism>
<comment type="caution">
    <text evidence="2">The sequence shown here is derived from an EMBL/GenBank/DDBJ whole genome shotgun (WGS) entry which is preliminary data.</text>
</comment>
<dbReference type="InterPro" id="IPR036770">
    <property type="entry name" value="Ankyrin_rpt-contain_sf"/>
</dbReference>
<dbReference type="SUPFAM" id="SSF48403">
    <property type="entry name" value="Ankyrin repeat"/>
    <property type="match status" value="1"/>
</dbReference>
<dbReference type="EMBL" id="CAXAMN010027848">
    <property type="protein sequence ID" value="CAK9113372.1"/>
    <property type="molecule type" value="Genomic_DNA"/>
</dbReference>
<evidence type="ECO:0000313" key="2">
    <source>
        <dbReference type="EMBL" id="CAK9113372.1"/>
    </source>
</evidence>
<accession>A0ABP0SLW3</accession>
<sequence>MPACSWTPLHVATFYGHPEVAQRLVDAGSDVEAKDGKGRSAWDLAKSKGTLEVMAKVLRPVQVGLLSGRTARCDPQPSRTVCELLEEAQSKLGIGIQQLVTSSGMTLNQDFTLEEAGIDYAGHVFALASVNEDEALQTAQGGHLKALAALGLRS</sequence>
<dbReference type="InterPro" id="IPR002110">
    <property type="entry name" value="Ankyrin_rpt"/>
</dbReference>
<keyword evidence="3" id="KW-1185">Reference proteome</keyword>
<feature type="repeat" description="ANK" evidence="1">
    <location>
        <begin position="4"/>
        <end position="36"/>
    </location>
</feature>
<proteinExistence type="predicted"/>
<keyword evidence="1" id="KW-0040">ANK repeat</keyword>
<feature type="non-terminal residue" evidence="2">
    <location>
        <position position="154"/>
    </location>
</feature>